<feature type="transmembrane region" description="Helical" evidence="2">
    <location>
        <begin position="220"/>
        <end position="238"/>
    </location>
</feature>
<dbReference type="GO" id="GO:0005783">
    <property type="term" value="C:endoplasmic reticulum"/>
    <property type="evidence" value="ECO:0007669"/>
    <property type="project" value="TreeGrafter"/>
</dbReference>
<keyword evidence="2" id="KW-0472">Membrane</keyword>
<dbReference type="STRING" id="905079.L1ISI4"/>
<sequence length="301" mass="34041">MRKEFAMLVVADSQRAMKKSLDKELVRIIDKASPNMWQLIREAKATAINGSMSNMKKLLRDIGREEKMDKEEKQLQHFACELVHDKISNETMKDNFENKMFACFDSKFNHHKTRVWRLWDNPEQDFEAAKRAGLDLLDAFAEDQLYEEEEERPEGYTPSLYIPPPAADQLRDKFFRLLQPELVWALESKRNSSTHNSLMVAFLLLLLGWDELLWLLTNPLYLLTFLLFAAAAAGYYFTQKIGNLSQIAAMLGLNLPGAAAAAGGGGGGEKGVNLEQFRGMPSGRETGRAGVRSYPGTDKSQ</sequence>
<dbReference type="KEGG" id="gtt:GUITHDRAFT_114957"/>
<evidence type="ECO:0000313" key="6">
    <source>
        <dbReference type="Proteomes" id="UP000011087"/>
    </source>
</evidence>
<reference evidence="5" key="3">
    <citation type="submission" date="2016-03" db="UniProtKB">
        <authorList>
            <consortium name="EnsemblProtists"/>
        </authorList>
    </citation>
    <scope>IDENTIFICATION</scope>
</reference>
<dbReference type="Proteomes" id="UP000011087">
    <property type="component" value="Unassembled WGS sequence"/>
</dbReference>
<feature type="region of interest" description="Disordered" evidence="1">
    <location>
        <begin position="264"/>
        <end position="301"/>
    </location>
</feature>
<accession>L1ISI4</accession>
<dbReference type="GO" id="GO:0016320">
    <property type="term" value="P:endoplasmic reticulum membrane fusion"/>
    <property type="evidence" value="ECO:0007669"/>
    <property type="project" value="TreeGrafter"/>
</dbReference>
<reference evidence="6" key="2">
    <citation type="submission" date="2012-11" db="EMBL/GenBank/DDBJ databases">
        <authorList>
            <person name="Kuo A."/>
            <person name="Curtis B.A."/>
            <person name="Tanifuji G."/>
            <person name="Burki F."/>
            <person name="Gruber A."/>
            <person name="Irimia M."/>
            <person name="Maruyama S."/>
            <person name="Arias M.C."/>
            <person name="Ball S.G."/>
            <person name="Gile G.H."/>
            <person name="Hirakawa Y."/>
            <person name="Hopkins J.F."/>
            <person name="Rensing S.A."/>
            <person name="Schmutz J."/>
            <person name="Symeonidi A."/>
            <person name="Elias M."/>
            <person name="Eveleigh R.J."/>
            <person name="Herman E.K."/>
            <person name="Klute M.J."/>
            <person name="Nakayama T."/>
            <person name="Obornik M."/>
            <person name="Reyes-Prieto A."/>
            <person name="Armbrust E.V."/>
            <person name="Aves S.J."/>
            <person name="Beiko R.G."/>
            <person name="Coutinho P."/>
            <person name="Dacks J.B."/>
            <person name="Durnford D.G."/>
            <person name="Fast N.M."/>
            <person name="Green B.R."/>
            <person name="Grisdale C."/>
            <person name="Hempe F."/>
            <person name="Henrissat B."/>
            <person name="Hoppner M.P."/>
            <person name="Ishida K.-I."/>
            <person name="Kim E."/>
            <person name="Koreny L."/>
            <person name="Kroth P.G."/>
            <person name="Liu Y."/>
            <person name="Malik S.-B."/>
            <person name="Maier U.G."/>
            <person name="McRose D."/>
            <person name="Mock T."/>
            <person name="Neilson J.A."/>
            <person name="Onodera N.T."/>
            <person name="Poole A.M."/>
            <person name="Pritham E.J."/>
            <person name="Richards T.A."/>
            <person name="Rocap G."/>
            <person name="Roy S.W."/>
            <person name="Sarai C."/>
            <person name="Schaack S."/>
            <person name="Shirato S."/>
            <person name="Slamovits C.H."/>
            <person name="Spencer D.F."/>
            <person name="Suzuki S."/>
            <person name="Worden A.Z."/>
            <person name="Zauner S."/>
            <person name="Barry K."/>
            <person name="Bell C."/>
            <person name="Bharti A.K."/>
            <person name="Crow J.A."/>
            <person name="Grimwood J."/>
            <person name="Kramer R."/>
            <person name="Lindquist E."/>
            <person name="Lucas S."/>
            <person name="Salamov A."/>
            <person name="McFadden G.I."/>
            <person name="Lane C.E."/>
            <person name="Keeling P.J."/>
            <person name="Gray M.W."/>
            <person name="Grigoriev I.V."/>
            <person name="Archibald J.M."/>
        </authorList>
    </citation>
    <scope>NUCLEOTIDE SEQUENCE</scope>
    <source>
        <strain evidence="6">CCMP2712</strain>
    </source>
</reference>
<dbReference type="PANTHER" id="PTHR45923:SF2">
    <property type="entry name" value="PROTEIN SEY1"/>
    <property type="match status" value="1"/>
</dbReference>
<evidence type="ECO:0000256" key="2">
    <source>
        <dbReference type="SAM" id="Phobius"/>
    </source>
</evidence>
<name>L1ISI4_GUITC</name>
<protein>
    <recommendedName>
        <fullName evidence="3">Sey1/RHD3-like three-helix bundle domain-containing protein</fullName>
    </recommendedName>
</protein>
<dbReference type="RefSeq" id="XP_005825829.1">
    <property type="nucleotide sequence ID" value="XM_005825772.1"/>
</dbReference>
<dbReference type="Pfam" id="PF20428">
    <property type="entry name" value="Sey1_3HB"/>
    <property type="match status" value="2"/>
</dbReference>
<evidence type="ECO:0000259" key="3">
    <source>
        <dbReference type="Pfam" id="PF20428"/>
    </source>
</evidence>
<evidence type="ECO:0000313" key="4">
    <source>
        <dbReference type="EMBL" id="EKX38849.1"/>
    </source>
</evidence>
<dbReference type="PaxDb" id="55529-EKX38849"/>
<evidence type="ECO:0000313" key="5">
    <source>
        <dbReference type="EnsemblProtists" id="EKX38849"/>
    </source>
</evidence>
<dbReference type="InterPro" id="IPR046758">
    <property type="entry name" value="Sey1/RHD3-like_3HB"/>
</dbReference>
<feature type="domain" description="Sey1/RHD3-like three-helix bundle" evidence="3">
    <location>
        <begin position="186"/>
        <end position="232"/>
    </location>
</feature>
<dbReference type="AlphaFoldDB" id="L1ISI4"/>
<dbReference type="PANTHER" id="PTHR45923">
    <property type="entry name" value="PROTEIN SEY1"/>
    <property type="match status" value="1"/>
</dbReference>
<reference evidence="4 6" key="1">
    <citation type="journal article" date="2012" name="Nature">
        <title>Algal genomes reveal evolutionary mosaicism and the fate of nucleomorphs.</title>
        <authorList>
            <consortium name="DOE Joint Genome Institute"/>
            <person name="Curtis B.A."/>
            <person name="Tanifuji G."/>
            <person name="Burki F."/>
            <person name="Gruber A."/>
            <person name="Irimia M."/>
            <person name="Maruyama S."/>
            <person name="Arias M.C."/>
            <person name="Ball S.G."/>
            <person name="Gile G.H."/>
            <person name="Hirakawa Y."/>
            <person name="Hopkins J.F."/>
            <person name="Kuo A."/>
            <person name="Rensing S.A."/>
            <person name="Schmutz J."/>
            <person name="Symeonidi A."/>
            <person name="Elias M."/>
            <person name="Eveleigh R.J."/>
            <person name="Herman E.K."/>
            <person name="Klute M.J."/>
            <person name="Nakayama T."/>
            <person name="Obornik M."/>
            <person name="Reyes-Prieto A."/>
            <person name="Armbrust E.V."/>
            <person name="Aves S.J."/>
            <person name="Beiko R.G."/>
            <person name="Coutinho P."/>
            <person name="Dacks J.B."/>
            <person name="Durnford D.G."/>
            <person name="Fast N.M."/>
            <person name="Green B.R."/>
            <person name="Grisdale C.J."/>
            <person name="Hempel F."/>
            <person name="Henrissat B."/>
            <person name="Hoppner M.P."/>
            <person name="Ishida K."/>
            <person name="Kim E."/>
            <person name="Koreny L."/>
            <person name="Kroth P.G."/>
            <person name="Liu Y."/>
            <person name="Malik S.B."/>
            <person name="Maier U.G."/>
            <person name="McRose D."/>
            <person name="Mock T."/>
            <person name="Neilson J.A."/>
            <person name="Onodera N.T."/>
            <person name="Poole A.M."/>
            <person name="Pritham E.J."/>
            <person name="Richards T.A."/>
            <person name="Rocap G."/>
            <person name="Roy S.W."/>
            <person name="Sarai C."/>
            <person name="Schaack S."/>
            <person name="Shirato S."/>
            <person name="Slamovits C.H."/>
            <person name="Spencer D.F."/>
            <person name="Suzuki S."/>
            <person name="Worden A.Z."/>
            <person name="Zauner S."/>
            <person name="Barry K."/>
            <person name="Bell C."/>
            <person name="Bharti A.K."/>
            <person name="Crow J.A."/>
            <person name="Grimwood J."/>
            <person name="Kramer R."/>
            <person name="Lindquist E."/>
            <person name="Lucas S."/>
            <person name="Salamov A."/>
            <person name="McFadden G.I."/>
            <person name="Lane C.E."/>
            <person name="Keeling P.J."/>
            <person name="Gray M.W."/>
            <person name="Grigoriev I.V."/>
            <person name="Archibald J.M."/>
        </authorList>
    </citation>
    <scope>NUCLEOTIDE SEQUENCE</scope>
    <source>
        <strain evidence="4 6">CCMP2712</strain>
    </source>
</reference>
<keyword evidence="2" id="KW-1133">Transmembrane helix</keyword>
<dbReference type="InterPro" id="IPR008803">
    <property type="entry name" value="RHD3/Sey1"/>
</dbReference>
<proteinExistence type="predicted"/>
<gene>
    <name evidence="4" type="ORF">GUITHDRAFT_114957</name>
</gene>
<dbReference type="EnsemblProtists" id="EKX38849">
    <property type="protein sequence ID" value="EKX38849"/>
    <property type="gene ID" value="GUITHDRAFT_114957"/>
</dbReference>
<dbReference type="HOGENOM" id="CLU_925756_0_0_1"/>
<dbReference type="GeneID" id="17295606"/>
<organism evidence="4">
    <name type="scientific">Guillardia theta (strain CCMP2712)</name>
    <name type="common">Cryptophyte</name>
    <dbReference type="NCBI Taxonomy" id="905079"/>
    <lineage>
        <taxon>Eukaryota</taxon>
        <taxon>Cryptophyceae</taxon>
        <taxon>Pyrenomonadales</taxon>
        <taxon>Geminigeraceae</taxon>
        <taxon>Guillardia</taxon>
    </lineage>
</organism>
<evidence type="ECO:0000256" key="1">
    <source>
        <dbReference type="SAM" id="MobiDB-lite"/>
    </source>
</evidence>
<keyword evidence="6" id="KW-1185">Reference proteome</keyword>
<dbReference type="EMBL" id="JH993044">
    <property type="protein sequence ID" value="EKX38849.1"/>
    <property type="molecule type" value="Genomic_DNA"/>
</dbReference>
<keyword evidence="2" id="KW-0812">Transmembrane</keyword>
<dbReference type="GO" id="GO:0003924">
    <property type="term" value="F:GTPase activity"/>
    <property type="evidence" value="ECO:0007669"/>
    <property type="project" value="TreeGrafter"/>
</dbReference>
<feature type="domain" description="Sey1/RHD3-like three-helix bundle" evidence="3">
    <location>
        <begin position="10"/>
        <end position="162"/>
    </location>
</feature>